<proteinExistence type="predicted"/>
<name>A0A1M6RSG0_9CLOT</name>
<gene>
    <name evidence="1" type="ORF">SAMN02745163_03661</name>
</gene>
<dbReference type="Proteomes" id="UP000184310">
    <property type="component" value="Unassembled WGS sequence"/>
</dbReference>
<dbReference type="STRING" id="1121302.SAMN02745163_03661"/>
<protein>
    <submittedName>
        <fullName evidence="1">Uncharacterized protein</fullName>
    </submittedName>
</protein>
<dbReference type="AlphaFoldDB" id="A0A1M6RSG0"/>
<evidence type="ECO:0000313" key="1">
    <source>
        <dbReference type="EMBL" id="SHK35462.1"/>
    </source>
</evidence>
<keyword evidence="2" id="KW-1185">Reference proteome</keyword>
<dbReference type="RefSeq" id="WP_072991390.1">
    <property type="nucleotide sequence ID" value="NZ_FQZB01000016.1"/>
</dbReference>
<organism evidence="1 2">
    <name type="scientific">Clostridium cavendishii DSM 21758</name>
    <dbReference type="NCBI Taxonomy" id="1121302"/>
    <lineage>
        <taxon>Bacteria</taxon>
        <taxon>Bacillati</taxon>
        <taxon>Bacillota</taxon>
        <taxon>Clostridia</taxon>
        <taxon>Eubacteriales</taxon>
        <taxon>Clostridiaceae</taxon>
        <taxon>Clostridium</taxon>
    </lineage>
</organism>
<dbReference type="OrthoDB" id="2733321at2"/>
<evidence type="ECO:0000313" key="2">
    <source>
        <dbReference type="Proteomes" id="UP000184310"/>
    </source>
</evidence>
<reference evidence="1 2" key="1">
    <citation type="submission" date="2016-11" db="EMBL/GenBank/DDBJ databases">
        <authorList>
            <person name="Jaros S."/>
            <person name="Januszkiewicz K."/>
            <person name="Wedrychowicz H."/>
        </authorList>
    </citation>
    <scope>NUCLEOTIDE SEQUENCE [LARGE SCALE GENOMIC DNA]</scope>
    <source>
        <strain evidence="1 2">DSM 21758</strain>
    </source>
</reference>
<accession>A0A1M6RSG0</accession>
<dbReference type="EMBL" id="FQZB01000016">
    <property type="protein sequence ID" value="SHK35462.1"/>
    <property type="molecule type" value="Genomic_DNA"/>
</dbReference>
<sequence>MDSLQLLVEVYSEGIGCGMFTIEETINFCDKLIEYLENPPYEIIEVSLMSQAKINDIENKLSELNCYSEINRDEIVKIILSVIYKKYSNNEIGIVKAIKCTDTLLIHTNLSYEDEYYDLYGLDDSYYLAQSGTYGDLDEVVIQFKDAISRYESYYKKFEELIDNIFE</sequence>